<name>A0ACC0AHQ2_CATRO</name>
<dbReference type="EMBL" id="CM044706">
    <property type="protein sequence ID" value="KAI5659795.1"/>
    <property type="molecule type" value="Genomic_DNA"/>
</dbReference>
<evidence type="ECO:0000313" key="2">
    <source>
        <dbReference type="Proteomes" id="UP001060085"/>
    </source>
</evidence>
<dbReference type="Proteomes" id="UP001060085">
    <property type="component" value="Linkage Group LG06"/>
</dbReference>
<accession>A0ACC0AHQ2</accession>
<evidence type="ECO:0000313" key="1">
    <source>
        <dbReference type="EMBL" id="KAI5659795.1"/>
    </source>
</evidence>
<reference evidence="2" key="1">
    <citation type="journal article" date="2023" name="Nat. Plants">
        <title>Single-cell RNA sequencing provides a high-resolution roadmap for understanding the multicellular compartmentation of specialized metabolism.</title>
        <authorList>
            <person name="Sun S."/>
            <person name="Shen X."/>
            <person name="Li Y."/>
            <person name="Li Y."/>
            <person name="Wang S."/>
            <person name="Li R."/>
            <person name="Zhang H."/>
            <person name="Shen G."/>
            <person name="Guo B."/>
            <person name="Wei J."/>
            <person name="Xu J."/>
            <person name="St-Pierre B."/>
            <person name="Chen S."/>
            <person name="Sun C."/>
        </authorList>
    </citation>
    <scope>NUCLEOTIDE SEQUENCE [LARGE SCALE GENOMIC DNA]</scope>
</reference>
<protein>
    <submittedName>
        <fullName evidence="1">Uncharacterized protein</fullName>
    </submittedName>
</protein>
<keyword evidence="2" id="KW-1185">Reference proteome</keyword>
<proteinExistence type="predicted"/>
<organism evidence="1 2">
    <name type="scientific">Catharanthus roseus</name>
    <name type="common">Madagascar periwinkle</name>
    <name type="synonym">Vinca rosea</name>
    <dbReference type="NCBI Taxonomy" id="4058"/>
    <lineage>
        <taxon>Eukaryota</taxon>
        <taxon>Viridiplantae</taxon>
        <taxon>Streptophyta</taxon>
        <taxon>Embryophyta</taxon>
        <taxon>Tracheophyta</taxon>
        <taxon>Spermatophyta</taxon>
        <taxon>Magnoliopsida</taxon>
        <taxon>eudicotyledons</taxon>
        <taxon>Gunneridae</taxon>
        <taxon>Pentapetalae</taxon>
        <taxon>asterids</taxon>
        <taxon>lamiids</taxon>
        <taxon>Gentianales</taxon>
        <taxon>Apocynaceae</taxon>
        <taxon>Rauvolfioideae</taxon>
        <taxon>Vinceae</taxon>
        <taxon>Catharanthinae</taxon>
        <taxon>Catharanthus</taxon>
    </lineage>
</organism>
<sequence length="475" mass="54077">MNRGGDIDNLPPEIISEILSRLPVKSLIHFRLVSKSWNAIIIHPHFLKKHLNQATKLNNLSQKKAILCLSSSSKLFSSPLSSTNSTELIVSTNITRTGQIKFLGSCNGLFCIFIARELFLWNPSTRKSRKLPNPPIPLPISIHNIFSSFAVSAFGYDSCIDDYKVMRNVWSGPNRYETLLYSLKKDSWTVIEDNSPYRIDYQVSGIFVKRAFHWLVNHGPYSKHSYAIVSFGLESERYGTLPLPADESLLIKSIDQKLNITVLKGWLCLYCNYFRRAFVLWAMKDYGEENSWATLLKFEYDNVFSSIFPLRSSYVHVVPKYLFENGEMLVEVKGIRHGRVEVVRYRENEMPVRVFGGISDLGEIHVYLETLVSPLSKHASNTLGGGKDHRMGTLGCQLNNVSRALLNQNPAQSINKRVEARHSPIGLYSIMGSERVVLHLAVLWVMKDYGFGKSRTPMLRIEQKDGELLQNPNLM</sequence>
<gene>
    <name evidence="1" type="ORF">M9H77_28588</name>
</gene>
<comment type="caution">
    <text evidence="1">The sequence shown here is derived from an EMBL/GenBank/DDBJ whole genome shotgun (WGS) entry which is preliminary data.</text>
</comment>